<evidence type="ECO:0000313" key="4">
    <source>
        <dbReference type="Proteomes" id="UP000735302"/>
    </source>
</evidence>
<sequence>MLPVKFIAATLGLVVFCAVQSNGQGLSGLSSALKPFENNTEIQACKASSSGCQQTYATKAQNVKTLADACPVFRGFLTCFANACNLDSEIRMSLFSTVEQSMRDAGVECQFDNGQPSFQKSGPGFILMASLITFGMFFFQFK</sequence>
<feature type="transmembrane region" description="Helical" evidence="1">
    <location>
        <begin position="122"/>
        <end position="141"/>
    </location>
</feature>
<comment type="caution">
    <text evidence="3">The sequence shown here is derived from an EMBL/GenBank/DDBJ whole genome shotgun (WGS) entry which is preliminary data.</text>
</comment>
<feature type="signal peptide" evidence="2">
    <location>
        <begin position="1"/>
        <end position="23"/>
    </location>
</feature>
<accession>A0AAV3ZLE8</accession>
<keyword evidence="1" id="KW-1133">Transmembrane helix</keyword>
<name>A0AAV3ZLE8_9GAST</name>
<proteinExistence type="predicted"/>
<protein>
    <submittedName>
        <fullName evidence="3">Uncharacterized protein</fullName>
    </submittedName>
</protein>
<keyword evidence="4" id="KW-1185">Reference proteome</keyword>
<keyword evidence="1" id="KW-0812">Transmembrane</keyword>
<dbReference type="EMBL" id="BLXT01002699">
    <property type="protein sequence ID" value="GFN96765.1"/>
    <property type="molecule type" value="Genomic_DNA"/>
</dbReference>
<evidence type="ECO:0000256" key="1">
    <source>
        <dbReference type="SAM" id="Phobius"/>
    </source>
</evidence>
<keyword evidence="2" id="KW-0732">Signal</keyword>
<reference evidence="3 4" key="1">
    <citation type="journal article" date="2021" name="Elife">
        <title>Chloroplast acquisition without the gene transfer in kleptoplastic sea slugs, Plakobranchus ocellatus.</title>
        <authorList>
            <person name="Maeda T."/>
            <person name="Takahashi S."/>
            <person name="Yoshida T."/>
            <person name="Shimamura S."/>
            <person name="Takaki Y."/>
            <person name="Nagai Y."/>
            <person name="Toyoda A."/>
            <person name="Suzuki Y."/>
            <person name="Arimoto A."/>
            <person name="Ishii H."/>
            <person name="Satoh N."/>
            <person name="Nishiyama T."/>
            <person name="Hasebe M."/>
            <person name="Maruyama T."/>
            <person name="Minagawa J."/>
            <person name="Obokata J."/>
            <person name="Shigenobu S."/>
        </authorList>
    </citation>
    <scope>NUCLEOTIDE SEQUENCE [LARGE SCALE GENOMIC DNA]</scope>
</reference>
<dbReference type="Proteomes" id="UP000735302">
    <property type="component" value="Unassembled WGS sequence"/>
</dbReference>
<evidence type="ECO:0000313" key="3">
    <source>
        <dbReference type="EMBL" id="GFN96765.1"/>
    </source>
</evidence>
<evidence type="ECO:0000256" key="2">
    <source>
        <dbReference type="SAM" id="SignalP"/>
    </source>
</evidence>
<organism evidence="3 4">
    <name type="scientific">Plakobranchus ocellatus</name>
    <dbReference type="NCBI Taxonomy" id="259542"/>
    <lineage>
        <taxon>Eukaryota</taxon>
        <taxon>Metazoa</taxon>
        <taxon>Spiralia</taxon>
        <taxon>Lophotrochozoa</taxon>
        <taxon>Mollusca</taxon>
        <taxon>Gastropoda</taxon>
        <taxon>Heterobranchia</taxon>
        <taxon>Euthyneura</taxon>
        <taxon>Panpulmonata</taxon>
        <taxon>Sacoglossa</taxon>
        <taxon>Placobranchoidea</taxon>
        <taxon>Plakobranchidae</taxon>
        <taxon>Plakobranchus</taxon>
    </lineage>
</organism>
<gene>
    <name evidence="3" type="ORF">PoB_002327100</name>
</gene>
<dbReference type="AlphaFoldDB" id="A0AAV3ZLE8"/>
<keyword evidence="1" id="KW-0472">Membrane</keyword>
<feature type="chain" id="PRO_5043394103" evidence="2">
    <location>
        <begin position="24"/>
        <end position="142"/>
    </location>
</feature>